<keyword evidence="5" id="KW-1185">Reference proteome</keyword>
<reference evidence="4 5" key="1">
    <citation type="submission" date="2024-01" db="EMBL/GenBank/DDBJ databases">
        <title>The complete chloroplast genome sequence of Lithospermum erythrorhizon: insights into the phylogenetic relationship among Boraginaceae species and the maternal lineages of purple gromwells.</title>
        <authorList>
            <person name="Okada T."/>
            <person name="Watanabe K."/>
        </authorList>
    </citation>
    <scope>NUCLEOTIDE SEQUENCE [LARGE SCALE GENOMIC DNA]</scope>
</reference>
<feature type="compositionally biased region" description="Polar residues" evidence="2">
    <location>
        <begin position="374"/>
        <end position="395"/>
    </location>
</feature>
<feature type="domain" description="ATP-dependent DNA helicase RecQ zinc-binding" evidence="3">
    <location>
        <begin position="59"/>
        <end position="130"/>
    </location>
</feature>
<dbReference type="Proteomes" id="UP001454036">
    <property type="component" value="Unassembled WGS sequence"/>
</dbReference>
<evidence type="ECO:0000256" key="1">
    <source>
        <dbReference type="ARBA" id="ARBA00005446"/>
    </source>
</evidence>
<evidence type="ECO:0000259" key="3">
    <source>
        <dbReference type="Pfam" id="PF16124"/>
    </source>
</evidence>
<feature type="region of interest" description="Disordered" evidence="2">
    <location>
        <begin position="374"/>
        <end position="415"/>
    </location>
</feature>
<evidence type="ECO:0000313" key="4">
    <source>
        <dbReference type="EMBL" id="GAA0165816.1"/>
    </source>
</evidence>
<sequence length="415" mass="47182">MVPWYVHSAFDMLQDDRKDVRVVFHFNIPKSMESFYQESGRAGRDQLPSRSLIYYGLDDCRKMEFILRNASNKKSQSPRLPTESSKKTLEDFQQMVEYCEESSCRRKKILQGFGEQVSSSICGKTCDSCKHPNLVIKCLEDLKNARAFPSRSGSSRIFISSTSDAHDEEKVSEFWNRDDDDDDDVSGSEDDISDFDDCMGIVNSSNILLNSKVEDTFELLRRAEENYDRKNAPKKKLNKVEKNAISESLRESSKQRLSNAIKQKQQNFGDLQISIETSTMMLEKECFEKYNRSGKSFYLSQMASTVRWISTATLEDVANRLRSVTPASEVLSPGTSQVSPSTADQSSTQVLDHDSNDTEAVRGVSEYVLTNTQLPPIPSFSQFINSRSPVDNQLAKQKRQLSNKAENSVEKKMRN</sequence>
<evidence type="ECO:0000256" key="2">
    <source>
        <dbReference type="SAM" id="MobiDB-lite"/>
    </source>
</evidence>
<keyword evidence="4" id="KW-0067">ATP-binding</keyword>
<keyword evidence="4" id="KW-0347">Helicase</keyword>
<gene>
    <name evidence="4" type="ORF">LIER_21123</name>
</gene>
<feature type="compositionally biased region" description="Polar residues" evidence="2">
    <location>
        <begin position="333"/>
        <end position="350"/>
    </location>
</feature>
<dbReference type="PANTHER" id="PTHR13710">
    <property type="entry name" value="DNA HELICASE RECQ FAMILY MEMBER"/>
    <property type="match status" value="1"/>
</dbReference>
<dbReference type="InterPro" id="IPR027417">
    <property type="entry name" value="P-loop_NTPase"/>
</dbReference>
<evidence type="ECO:0000313" key="5">
    <source>
        <dbReference type="Proteomes" id="UP001454036"/>
    </source>
</evidence>
<feature type="region of interest" description="Disordered" evidence="2">
    <location>
        <begin position="169"/>
        <end position="189"/>
    </location>
</feature>
<feature type="region of interest" description="Disordered" evidence="2">
    <location>
        <begin position="327"/>
        <end position="356"/>
    </location>
</feature>
<name>A0AAV3QS24_LITER</name>
<dbReference type="GO" id="GO:0000724">
    <property type="term" value="P:double-strand break repair via homologous recombination"/>
    <property type="evidence" value="ECO:0007669"/>
    <property type="project" value="TreeGrafter"/>
</dbReference>
<comment type="similarity">
    <text evidence="1">Belongs to the helicase family. RecQ subfamily.</text>
</comment>
<dbReference type="GO" id="GO:0009378">
    <property type="term" value="F:four-way junction helicase activity"/>
    <property type="evidence" value="ECO:0007669"/>
    <property type="project" value="TreeGrafter"/>
</dbReference>
<dbReference type="Pfam" id="PF16124">
    <property type="entry name" value="RecQ_Zn_bind"/>
    <property type="match status" value="1"/>
</dbReference>
<protein>
    <submittedName>
        <fullName evidence="4">DNA helicase</fullName>
    </submittedName>
</protein>
<dbReference type="InterPro" id="IPR032284">
    <property type="entry name" value="RecQ_Zn-bd"/>
</dbReference>
<dbReference type="AlphaFoldDB" id="A0AAV3QS24"/>
<comment type="caution">
    <text evidence="4">The sequence shown here is derived from an EMBL/GenBank/DDBJ whole genome shotgun (WGS) entry which is preliminary data.</text>
</comment>
<organism evidence="4 5">
    <name type="scientific">Lithospermum erythrorhizon</name>
    <name type="common">Purple gromwell</name>
    <name type="synonym">Lithospermum officinale var. erythrorhizon</name>
    <dbReference type="NCBI Taxonomy" id="34254"/>
    <lineage>
        <taxon>Eukaryota</taxon>
        <taxon>Viridiplantae</taxon>
        <taxon>Streptophyta</taxon>
        <taxon>Embryophyta</taxon>
        <taxon>Tracheophyta</taxon>
        <taxon>Spermatophyta</taxon>
        <taxon>Magnoliopsida</taxon>
        <taxon>eudicotyledons</taxon>
        <taxon>Gunneridae</taxon>
        <taxon>Pentapetalae</taxon>
        <taxon>asterids</taxon>
        <taxon>lamiids</taxon>
        <taxon>Boraginales</taxon>
        <taxon>Boraginaceae</taxon>
        <taxon>Boraginoideae</taxon>
        <taxon>Lithospermeae</taxon>
        <taxon>Lithospermum</taxon>
    </lineage>
</organism>
<proteinExistence type="inferred from homology"/>
<dbReference type="SUPFAM" id="SSF52540">
    <property type="entry name" value="P-loop containing nucleoside triphosphate hydrolases"/>
    <property type="match status" value="1"/>
</dbReference>
<keyword evidence="4" id="KW-0378">Hydrolase</keyword>
<keyword evidence="4" id="KW-0547">Nucleotide-binding</keyword>
<dbReference type="GO" id="GO:0005694">
    <property type="term" value="C:chromosome"/>
    <property type="evidence" value="ECO:0007669"/>
    <property type="project" value="TreeGrafter"/>
</dbReference>
<dbReference type="Gene3D" id="3.40.50.300">
    <property type="entry name" value="P-loop containing nucleotide triphosphate hydrolases"/>
    <property type="match status" value="1"/>
</dbReference>
<dbReference type="PANTHER" id="PTHR13710:SF155">
    <property type="entry name" value="ATP-DEPENDENT DNA HELICASE Q-LIKE 3"/>
    <property type="match status" value="1"/>
</dbReference>
<accession>A0AAV3QS24</accession>
<feature type="compositionally biased region" description="Acidic residues" evidence="2">
    <location>
        <begin position="178"/>
        <end position="189"/>
    </location>
</feature>
<dbReference type="GO" id="GO:0005737">
    <property type="term" value="C:cytoplasm"/>
    <property type="evidence" value="ECO:0007669"/>
    <property type="project" value="TreeGrafter"/>
</dbReference>
<dbReference type="GO" id="GO:0043138">
    <property type="term" value="F:3'-5' DNA helicase activity"/>
    <property type="evidence" value="ECO:0007669"/>
    <property type="project" value="TreeGrafter"/>
</dbReference>
<dbReference type="EMBL" id="BAABME010005504">
    <property type="protein sequence ID" value="GAA0165816.1"/>
    <property type="molecule type" value="Genomic_DNA"/>
</dbReference>